<dbReference type="EMBL" id="CP001013">
    <property type="protein sequence ID" value="ACB34596.1"/>
    <property type="molecule type" value="Genomic_DNA"/>
</dbReference>
<keyword evidence="2" id="KW-1185">Reference proteome</keyword>
<organism evidence="1 2">
    <name type="scientific">Leptothrix cholodnii (strain ATCC 51168 / LMG 8142 / SP-6)</name>
    <name type="common">Leptothrix discophora (strain SP-6)</name>
    <dbReference type="NCBI Taxonomy" id="395495"/>
    <lineage>
        <taxon>Bacteria</taxon>
        <taxon>Pseudomonadati</taxon>
        <taxon>Pseudomonadota</taxon>
        <taxon>Betaproteobacteria</taxon>
        <taxon>Burkholderiales</taxon>
        <taxon>Sphaerotilaceae</taxon>
        <taxon>Leptothrix</taxon>
    </lineage>
</organism>
<gene>
    <name evidence="1" type="ordered locus">Lcho_2331</name>
</gene>
<evidence type="ECO:0000313" key="2">
    <source>
        <dbReference type="Proteomes" id="UP000001693"/>
    </source>
</evidence>
<dbReference type="Proteomes" id="UP000001693">
    <property type="component" value="Chromosome"/>
</dbReference>
<dbReference type="HOGENOM" id="CLU_181240_0_0_4"/>
<dbReference type="eggNOG" id="ENOG50336ZC">
    <property type="taxonomic scope" value="Bacteria"/>
</dbReference>
<evidence type="ECO:0000313" key="1">
    <source>
        <dbReference type="EMBL" id="ACB34596.1"/>
    </source>
</evidence>
<proteinExistence type="predicted"/>
<dbReference type="AlphaFoldDB" id="B1Y474"/>
<reference evidence="1 2" key="1">
    <citation type="submission" date="2008-03" db="EMBL/GenBank/DDBJ databases">
        <title>Complete sequence of Leptothrix cholodnii SP-6.</title>
        <authorList>
            <consortium name="US DOE Joint Genome Institute"/>
            <person name="Copeland A."/>
            <person name="Lucas S."/>
            <person name="Lapidus A."/>
            <person name="Glavina del Rio T."/>
            <person name="Dalin E."/>
            <person name="Tice H."/>
            <person name="Bruce D."/>
            <person name="Goodwin L."/>
            <person name="Pitluck S."/>
            <person name="Chertkov O."/>
            <person name="Brettin T."/>
            <person name="Detter J.C."/>
            <person name="Han C."/>
            <person name="Kuske C.R."/>
            <person name="Schmutz J."/>
            <person name="Larimer F."/>
            <person name="Land M."/>
            <person name="Hauser L."/>
            <person name="Kyrpides N."/>
            <person name="Lykidis A."/>
            <person name="Emerson D."/>
            <person name="Richardson P."/>
        </authorList>
    </citation>
    <scope>NUCLEOTIDE SEQUENCE [LARGE SCALE GENOMIC DNA]</scope>
    <source>
        <strain evidence="2">ATCC 51168 / LMG 8142 / SP-6</strain>
    </source>
</reference>
<dbReference type="RefSeq" id="WP_012347354.1">
    <property type="nucleotide sequence ID" value="NC_010524.1"/>
</dbReference>
<dbReference type="OrthoDB" id="9795924at2"/>
<protein>
    <recommendedName>
        <fullName evidence="3">DUF2442 domain-containing protein</fullName>
    </recommendedName>
</protein>
<dbReference type="STRING" id="395495.Lcho_2331"/>
<dbReference type="InterPro" id="IPR018841">
    <property type="entry name" value="DUF2442"/>
</dbReference>
<dbReference type="KEGG" id="lch:Lcho_2331"/>
<evidence type="ECO:0008006" key="3">
    <source>
        <dbReference type="Google" id="ProtNLM"/>
    </source>
</evidence>
<name>B1Y474_LEPCP</name>
<dbReference type="Pfam" id="PF10387">
    <property type="entry name" value="DUF2442"/>
    <property type="match status" value="1"/>
</dbReference>
<sequence length="86" mass="9731">MPGIVTLAAEVTNVSMHCFWLLLGDEELAVPFAAFPWFKSATIEQLSNVERPSENHLYWPQLDMDLSIESIRKPENFPLISRAVDG</sequence>
<dbReference type="Gene3D" id="3.30.2020.40">
    <property type="entry name" value="Uncharacterised protein PF10387, DUF2442"/>
    <property type="match status" value="1"/>
</dbReference>
<accession>B1Y474</accession>